<dbReference type="InParanoid" id="A0A672GUE2"/>
<feature type="transmembrane region" description="Helical" evidence="13">
    <location>
        <begin position="239"/>
        <end position="259"/>
    </location>
</feature>
<dbReference type="InterPro" id="IPR000725">
    <property type="entry name" value="Olfact_rcpt"/>
</dbReference>
<evidence type="ECO:0000313" key="15">
    <source>
        <dbReference type="Ensembl" id="ENSSFAP00005022308.1"/>
    </source>
</evidence>
<dbReference type="Proteomes" id="UP000472267">
    <property type="component" value="Chromosome 16"/>
</dbReference>
<keyword evidence="10" id="KW-0675">Receptor</keyword>
<evidence type="ECO:0000256" key="8">
    <source>
        <dbReference type="ARBA" id="ARBA00023136"/>
    </source>
</evidence>
<keyword evidence="6 13" id="KW-1133">Transmembrane helix</keyword>
<feature type="transmembrane region" description="Helical" evidence="13">
    <location>
        <begin position="143"/>
        <end position="168"/>
    </location>
</feature>
<keyword evidence="4 13" id="KW-0812">Transmembrane</keyword>
<evidence type="ECO:0000256" key="1">
    <source>
        <dbReference type="ARBA" id="ARBA00004651"/>
    </source>
</evidence>
<evidence type="ECO:0000256" key="12">
    <source>
        <dbReference type="ARBA" id="ARBA00023224"/>
    </source>
</evidence>
<dbReference type="FunFam" id="1.20.1070.10:FF:000024">
    <property type="entry name" value="Olfactory receptor"/>
    <property type="match status" value="1"/>
</dbReference>
<dbReference type="Gene3D" id="1.20.1070.10">
    <property type="entry name" value="Rhodopsin 7-helix transmembrane proteins"/>
    <property type="match status" value="1"/>
</dbReference>
<proteinExistence type="predicted"/>
<reference evidence="15" key="1">
    <citation type="submission" date="2019-06" db="EMBL/GenBank/DDBJ databases">
        <authorList>
            <consortium name="Wellcome Sanger Institute Data Sharing"/>
        </authorList>
    </citation>
    <scope>NUCLEOTIDE SEQUENCE [LARGE SCALE GENOMIC DNA]</scope>
</reference>
<keyword evidence="9" id="KW-1015">Disulfide bond</keyword>
<keyword evidence="2" id="KW-1003">Cell membrane</keyword>
<keyword evidence="11" id="KW-0325">Glycoprotein</keyword>
<dbReference type="PRINTS" id="PR00237">
    <property type="entry name" value="GPCRRHODOPSN"/>
</dbReference>
<feature type="transmembrane region" description="Helical" evidence="13">
    <location>
        <begin position="27"/>
        <end position="49"/>
    </location>
</feature>
<evidence type="ECO:0000259" key="14">
    <source>
        <dbReference type="PROSITE" id="PS50262"/>
    </source>
</evidence>
<evidence type="ECO:0000256" key="4">
    <source>
        <dbReference type="ARBA" id="ARBA00022692"/>
    </source>
</evidence>
<dbReference type="InterPro" id="IPR000276">
    <property type="entry name" value="GPCR_Rhodpsn"/>
</dbReference>
<dbReference type="SUPFAM" id="SSF81321">
    <property type="entry name" value="Family A G protein-coupled receptor-like"/>
    <property type="match status" value="1"/>
</dbReference>
<feature type="transmembrane region" description="Helical" evidence="13">
    <location>
        <begin position="197"/>
        <end position="218"/>
    </location>
</feature>
<gene>
    <name evidence="15" type="primary">LOC115402739</name>
</gene>
<dbReference type="InterPro" id="IPR052921">
    <property type="entry name" value="GPCR1_Superfamily_Member"/>
</dbReference>
<dbReference type="OMA" id="CASHELP"/>
<evidence type="ECO:0000256" key="9">
    <source>
        <dbReference type="ARBA" id="ARBA00023157"/>
    </source>
</evidence>
<keyword evidence="5" id="KW-0552">Olfaction</keyword>
<keyword evidence="16" id="KW-1185">Reference proteome</keyword>
<evidence type="ECO:0000256" key="5">
    <source>
        <dbReference type="ARBA" id="ARBA00022725"/>
    </source>
</evidence>
<keyword evidence="12" id="KW-0807">Transducer</keyword>
<evidence type="ECO:0000256" key="10">
    <source>
        <dbReference type="ARBA" id="ARBA00023170"/>
    </source>
</evidence>
<evidence type="ECO:0000256" key="3">
    <source>
        <dbReference type="ARBA" id="ARBA00022606"/>
    </source>
</evidence>
<keyword evidence="3" id="KW-0716">Sensory transduction</keyword>
<feature type="transmembrane region" description="Helical" evidence="13">
    <location>
        <begin position="61"/>
        <end position="80"/>
    </location>
</feature>
<feature type="domain" description="G-protein coupled receptors family 1 profile" evidence="14">
    <location>
        <begin position="43"/>
        <end position="292"/>
    </location>
</feature>
<dbReference type="PROSITE" id="PS50262">
    <property type="entry name" value="G_PROTEIN_RECEP_F1_2"/>
    <property type="match status" value="1"/>
</dbReference>
<reference evidence="15" key="2">
    <citation type="submission" date="2025-08" db="UniProtKB">
        <authorList>
            <consortium name="Ensembl"/>
        </authorList>
    </citation>
    <scope>IDENTIFICATION</scope>
</reference>
<comment type="subcellular location">
    <subcellularLocation>
        <location evidence="1">Cell membrane</location>
        <topology evidence="1">Multi-pass membrane protein</topology>
    </subcellularLocation>
</comment>
<dbReference type="PANTHER" id="PTHR26451:SF847">
    <property type="entry name" value="ODORANT RECEPTOR-RELATED"/>
    <property type="match status" value="1"/>
</dbReference>
<accession>A0A672GUE2</accession>
<evidence type="ECO:0000256" key="6">
    <source>
        <dbReference type="ARBA" id="ARBA00022989"/>
    </source>
</evidence>
<feature type="transmembrane region" description="Helical" evidence="13">
    <location>
        <begin position="100"/>
        <end position="122"/>
    </location>
</feature>
<evidence type="ECO:0000256" key="13">
    <source>
        <dbReference type="SAM" id="Phobius"/>
    </source>
</evidence>
<evidence type="ECO:0000256" key="11">
    <source>
        <dbReference type="ARBA" id="ARBA00023180"/>
    </source>
</evidence>
<sequence length="324" mass="36793">MDGDMNGTLDFYYIELTEFEDYGPLRYVFFTLCLLLFMIIISANVVVILTVSLKKSLHQPMYIFICCLCVNSLLGSSGFFPRFLMDLLSDTHFISLPFCFIQMYVVVSCASHELPLLCIMAFDRLIAICHPLHYNSKMTLKTVVCVIIFVELYPALLVGIFVLTLVGLPLCRNKLHNLYCAKLSVLTCVDTTTNRRAVQVVSVTTVFLPLVLILYTYLRILTVCRRSSAKVKGKAFQTCLPHILIFLNFSFSVLCDLVMSSLRQSKSVHPAVIAVLTLERLAVHPLSNPLVYGFNLPQIRGVIFRRLKINMKCFFLLHDTKSNM</sequence>
<dbReference type="GO" id="GO:0004930">
    <property type="term" value="F:G protein-coupled receptor activity"/>
    <property type="evidence" value="ECO:0007669"/>
    <property type="project" value="UniProtKB-KW"/>
</dbReference>
<dbReference type="Ensembl" id="ENSSFAT00005023236.1">
    <property type="protein sequence ID" value="ENSSFAP00005022308.1"/>
    <property type="gene ID" value="ENSSFAG00005011587.1"/>
</dbReference>
<keyword evidence="8 13" id="KW-0472">Membrane</keyword>
<dbReference type="GO" id="GO:0004984">
    <property type="term" value="F:olfactory receptor activity"/>
    <property type="evidence" value="ECO:0007669"/>
    <property type="project" value="InterPro"/>
</dbReference>
<dbReference type="InterPro" id="IPR017452">
    <property type="entry name" value="GPCR_Rhodpsn_7TM"/>
</dbReference>
<name>A0A672GUE2_SALFA</name>
<evidence type="ECO:0000256" key="2">
    <source>
        <dbReference type="ARBA" id="ARBA00022475"/>
    </source>
</evidence>
<dbReference type="AlphaFoldDB" id="A0A672GUE2"/>
<dbReference type="PRINTS" id="PR00245">
    <property type="entry name" value="OLFACTORYR"/>
</dbReference>
<dbReference type="Pfam" id="PF13853">
    <property type="entry name" value="7tm_4"/>
    <property type="match status" value="1"/>
</dbReference>
<protein>
    <submittedName>
        <fullName evidence="15">Olfactory receptor 24-like</fullName>
    </submittedName>
</protein>
<reference evidence="15" key="3">
    <citation type="submission" date="2025-09" db="UniProtKB">
        <authorList>
            <consortium name="Ensembl"/>
        </authorList>
    </citation>
    <scope>IDENTIFICATION</scope>
</reference>
<evidence type="ECO:0000256" key="7">
    <source>
        <dbReference type="ARBA" id="ARBA00023040"/>
    </source>
</evidence>
<dbReference type="GO" id="GO:0005886">
    <property type="term" value="C:plasma membrane"/>
    <property type="evidence" value="ECO:0007669"/>
    <property type="project" value="UniProtKB-SubCell"/>
</dbReference>
<dbReference type="GO" id="GO:0005549">
    <property type="term" value="F:odorant binding"/>
    <property type="evidence" value="ECO:0007669"/>
    <property type="project" value="TreeGrafter"/>
</dbReference>
<organism evidence="15 16">
    <name type="scientific">Salarias fasciatus</name>
    <name type="common">Jewelled blenny</name>
    <name type="synonym">Blennius fasciatus</name>
    <dbReference type="NCBI Taxonomy" id="181472"/>
    <lineage>
        <taxon>Eukaryota</taxon>
        <taxon>Metazoa</taxon>
        <taxon>Chordata</taxon>
        <taxon>Craniata</taxon>
        <taxon>Vertebrata</taxon>
        <taxon>Euteleostomi</taxon>
        <taxon>Actinopterygii</taxon>
        <taxon>Neopterygii</taxon>
        <taxon>Teleostei</taxon>
        <taxon>Neoteleostei</taxon>
        <taxon>Acanthomorphata</taxon>
        <taxon>Ovalentaria</taxon>
        <taxon>Blenniimorphae</taxon>
        <taxon>Blenniiformes</taxon>
        <taxon>Blennioidei</taxon>
        <taxon>Blenniidae</taxon>
        <taxon>Salariinae</taxon>
        <taxon>Salarias</taxon>
    </lineage>
</organism>
<dbReference type="PANTHER" id="PTHR26451">
    <property type="entry name" value="G_PROTEIN_RECEP_F1_2 DOMAIN-CONTAINING PROTEIN"/>
    <property type="match status" value="1"/>
</dbReference>
<keyword evidence="7" id="KW-0297">G-protein coupled receptor</keyword>
<evidence type="ECO:0000313" key="16">
    <source>
        <dbReference type="Proteomes" id="UP000472267"/>
    </source>
</evidence>